<dbReference type="HOGENOM" id="CLU_015166_5_1_1"/>
<evidence type="ECO:0000313" key="11">
    <source>
        <dbReference type="EMBL" id="AAS53624.1"/>
    </source>
</evidence>
<dbReference type="FunCoup" id="Q753S3">
    <property type="interactions" value="45"/>
</dbReference>
<dbReference type="eggNOG" id="KOG0756">
    <property type="taxonomic scope" value="Eukaryota"/>
</dbReference>
<dbReference type="Pfam" id="PF00153">
    <property type="entry name" value="Mito_carr"/>
    <property type="match status" value="3"/>
</dbReference>
<dbReference type="InterPro" id="IPR023395">
    <property type="entry name" value="MCP_dom_sf"/>
</dbReference>
<dbReference type="Proteomes" id="UP000000591">
    <property type="component" value="Chromosome VI"/>
</dbReference>
<dbReference type="PANTHER" id="PTHR45788:SF5">
    <property type="entry name" value="AFR253WP"/>
    <property type="match status" value="1"/>
</dbReference>
<dbReference type="GeneID" id="4622063"/>
<feature type="repeat" description="Solcar" evidence="9">
    <location>
        <begin position="246"/>
        <end position="332"/>
    </location>
</feature>
<keyword evidence="3 10" id="KW-0813">Transport</keyword>
<dbReference type="SUPFAM" id="SSF103506">
    <property type="entry name" value="Mitochondrial carrier"/>
    <property type="match status" value="1"/>
</dbReference>
<dbReference type="EMBL" id="AE016819">
    <property type="protein sequence ID" value="AAS53624.1"/>
    <property type="molecule type" value="Genomic_DNA"/>
</dbReference>
<dbReference type="OrthoDB" id="44467at2759"/>
<dbReference type="GO" id="GO:0031966">
    <property type="term" value="C:mitochondrial membrane"/>
    <property type="evidence" value="ECO:0007669"/>
    <property type="project" value="UniProtKB-SubCell"/>
</dbReference>
<evidence type="ECO:0000256" key="4">
    <source>
        <dbReference type="ARBA" id="ARBA00022692"/>
    </source>
</evidence>
<proteinExistence type="inferred from homology"/>
<organism evidence="11 12">
    <name type="scientific">Eremothecium gossypii (strain ATCC 10895 / CBS 109.51 / FGSC 9923 / NRRL Y-1056)</name>
    <name type="common">Yeast</name>
    <name type="synonym">Ashbya gossypii</name>
    <dbReference type="NCBI Taxonomy" id="284811"/>
    <lineage>
        <taxon>Eukaryota</taxon>
        <taxon>Fungi</taxon>
        <taxon>Dikarya</taxon>
        <taxon>Ascomycota</taxon>
        <taxon>Saccharomycotina</taxon>
        <taxon>Saccharomycetes</taxon>
        <taxon>Saccharomycetales</taxon>
        <taxon>Saccharomycetaceae</taxon>
        <taxon>Eremothecium</taxon>
    </lineage>
</organism>
<keyword evidence="5" id="KW-0677">Repeat</keyword>
<evidence type="ECO:0000256" key="8">
    <source>
        <dbReference type="ARBA" id="ARBA00023136"/>
    </source>
</evidence>
<name>Q753S3_EREGS</name>
<evidence type="ECO:0000256" key="6">
    <source>
        <dbReference type="ARBA" id="ARBA00022989"/>
    </source>
</evidence>
<gene>
    <name evidence="11" type="ORF">AGOS_AFR253W</name>
</gene>
<dbReference type="GO" id="GO:0006843">
    <property type="term" value="P:mitochondrial citrate transmembrane transport"/>
    <property type="evidence" value="ECO:0000318"/>
    <property type="project" value="GO_Central"/>
</dbReference>
<accession>Q753S3</accession>
<protein>
    <submittedName>
        <fullName evidence="11">AFR253Wp</fullName>
    </submittedName>
</protein>
<evidence type="ECO:0000256" key="10">
    <source>
        <dbReference type="RuleBase" id="RU000488"/>
    </source>
</evidence>
<dbReference type="GO" id="GO:0071913">
    <property type="term" value="F:citrate secondary active transmembrane transporter activity"/>
    <property type="evidence" value="ECO:0000318"/>
    <property type="project" value="GO_Central"/>
</dbReference>
<dbReference type="STRING" id="284811.Q753S3"/>
<keyword evidence="6" id="KW-1133">Transmembrane helix</keyword>
<dbReference type="OMA" id="TRMQSKY"/>
<evidence type="ECO:0000313" key="12">
    <source>
        <dbReference type="Proteomes" id="UP000000591"/>
    </source>
</evidence>
<dbReference type="PANTHER" id="PTHR45788">
    <property type="entry name" value="SUCCINATE/FUMARATE MITOCHONDRIAL TRANSPORTER-RELATED"/>
    <property type="match status" value="1"/>
</dbReference>
<dbReference type="GO" id="GO:0005739">
    <property type="term" value="C:mitochondrion"/>
    <property type="evidence" value="ECO:0000318"/>
    <property type="project" value="GO_Central"/>
</dbReference>
<keyword evidence="7" id="KW-0496">Mitochondrion</keyword>
<dbReference type="KEGG" id="ago:AGOS_AFR253W"/>
<reference evidence="12" key="2">
    <citation type="journal article" date="2013" name="G3 (Bethesda)">
        <title>Genomes of Ashbya fungi isolated from insects reveal four mating-type loci, numerous translocations, lack of transposons, and distinct gene duplications.</title>
        <authorList>
            <person name="Dietrich F.S."/>
            <person name="Voegeli S."/>
            <person name="Kuo S."/>
            <person name="Philippsen P."/>
        </authorList>
    </citation>
    <scope>GENOME REANNOTATION</scope>
    <source>
        <strain evidence="12">ATCC 10895 / CBS 109.51 / FGSC 9923 / NRRL Y-1056</strain>
    </source>
</reference>
<keyword evidence="4 9" id="KW-0812">Transmembrane</keyword>
<evidence type="ECO:0000256" key="7">
    <source>
        <dbReference type="ARBA" id="ARBA00023128"/>
    </source>
</evidence>
<evidence type="ECO:0000256" key="2">
    <source>
        <dbReference type="ARBA" id="ARBA00006375"/>
    </source>
</evidence>
<keyword evidence="8 9" id="KW-0472">Membrane</keyword>
<comment type="similarity">
    <text evidence="2 10">Belongs to the mitochondrial carrier (TC 2.A.29) family.</text>
</comment>
<dbReference type="InterPro" id="IPR049563">
    <property type="entry name" value="TXTP-like"/>
</dbReference>
<reference evidence="11 12" key="1">
    <citation type="journal article" date="2004" name="Science">
        <title>The Ashbya gossypii genome as a tool for mapping the ancient Saccharomyces cerevisiae genome.</title>
        <authorList>
            <person name="Dietrich F.S."/>
            <person name="Voegeli S."/>
            <person name="Brachat S."/>
            <person name="Lerch A."/>
            <person name="Gates K."/>
            <person name="Steiner S."/>
            <person name="Mohr C."/>
            <person name="Pohlmann R."/>
            <person name="Luedi P."/>
            <person name="Choi S."/>
            <person name="Wing R.A."/>
            <person name="Flavier A."/>
            <person name="Gaffney T.D."/>
            <person name="Philippsen P."/>
        </authorList>
    </citation>
    <scope>NUCLEOTIDE SEQUENCE [LARGE SCALE GENOMIC DNA]</scope>
    <source>
        <strain evidence="12">ATCC 10895 / CBS 109.51 / FGSC 9923 / NRRL Y-1056</strain>
    </source>
</reference>
<evidence type="ECO:0000256" key="9">
    <source>
        <dbReference type="PROSITE-ProRule" id="PRU00282"/>
    </source>
</evidence>
<dbReference type="PROSITE" id="PS50920">
    <property type="entry name" value="SOLCAR"/>
    <property type="match status" value="2"/>
</dbReference>
<dbReference type="InterPro" id="IPR018108">
    <property type="entry name" value="MCP_transmembrane"/>
</dbReference>
<dbReference type="RefSeq" id="NP_985800.1">
    <property type="nucleotide sequence ID" value="NM_211155.1"/>
</dbReference>
<dbReference type="AlphaFoldDB" id="Q753S3"/>
<comment type="subcellular location">
    <subcellularLocation>
        <location evidence="1">Mitochondrion membrane</location>
        <topology evidence="1">Multi-pass membrane protein</topology>
    </subcellularLocation>
</comment>
<evidence type="ECO:0000256" key="1">
    <source>
        <dbReference type="ARBA" id="ARBA00004225"/>
    </source>
</evidence>
<evidence type="ECO:0000256" key="5">
    <source>
        <dbReference type="ARBA" id="ARBA00022737"/>
    </source>
</evidence>
<sequence length="344" mass="38058">MADGTQDGTEASLVAERHGVRSSVIAGAAAAVFQTTMSHPFEFLKTGQQLHRALPGAAAFNMLHPFKYYFSGCAALNVGTLLKTGTRFATFEQACVWLRDPEHADQPIAGPRLLLAGAITGFLESLWVVPFESIKTTAVENALELSRRVQGEPETRAAAVSKGPAPKATFHAARPVQTAHERWLLHYERQPSSHFAGTVLEIYRTRGVRGFLQGAMPTIFRQLGNSVVRFTTYAWIVQSLSPHKALDEYQAFAAGALSSAAVVALTQPIDVIKTRMQSKTAWFTYKSSLNCAYRIFVEEGFRYMWKGWVPRLFKVSLSGGISFGVYQYVENLVLLWEHERSLAP</sequence>
<keyword evidence="12" id="KW-1185">Reference proteome</keyword>
<evidence type="ECO:0000256" key="3">
    <source>
        <dbReference type="ARBA" id="ARBA00022448"/>
    </source>
</evidence>
<feature type="repeat" description="Solcar" evidence="9">
    <location>
        <begin position="153"/>
        <end position="239"/>
    </location>
</feature>
<dbReference type="InParanoid" id="Q753S3"/>
<dbReference type="Gene3D" id="1.50.40.10">
    <property type="entry name" value="Mitochondrial carrier domain"/>
    <property type="match status" value="1"/>
</dbReference>